<dbReference type="FunFam" id="2.130.10.10:FF:001168">
    <property type="entry name" value="G beta-like protein GBL"/>
    <property type="match status" value="1"/>
</dbReference>
<keyword evidence="3" id="KW-0677">Repeat</keyword>
<protein>
    <submittedName>
        <fullName evidence="5">LST8 protein, putative</fullName>
    </submittedName>
</protein>
<sequence length="307" mass="33920">MATQQKVSLVVASYDLHYSVTQLNGPGNIATQHNDSYNAFGNSQANRIVPTNDGKFAICANPLIIVVDPKGSKLQQFNGHQTNVTDAVFSDNNFYTCSEDRTIKVWNKTTSRSTLSISTGSALNAIALLPTKTAVVVCNEKGQIEIYDIVKGDRLAFISIATCPVRSMAVTKDGTKVYAATQDGQVHMLNLKYENKQYEFSEFEKFEAHKEIPLRIILSPDETLLVTTSSDSQVRMWDAATGKSAGEFTCSDMKKFVWDAAFTPDGKMLCTAGTDMSARVWDVQTKALLAHYEWHKKGITCLNVITY</sequence>
<organism evidence="5 6">
    <name type="scientific">Trichomonas vaginalis (strain ATCC PRA-98 / G3)</name>
    <dbReference type="NCBI Taxonomy" id="412133"/>
    <lineage>
        <taxon>Eukaryota</taxon>
        <taxon>Metamonada</taxon>
        <taxon>Parabasalia</taxon>
        <taxon>Trichomonadida</taxon>
        <taxon>Trichomonadidae</taxon>
        <taxon>Trichomonas</taxon>
    </lineage>
</organism>
<dbReference type="GO" id="GO:0032956">
    <property type="term" value="P:regulation of actin cytoskeleton organization"/>
    <property type="evidence" value="ECO:0000318"/>
    <property type="project" value="GO_Central"/>
</dbReference>
<dbReference type="PROSITE" id="PS50294">
    <property type="entry name" value="WD_REPEATS_REGION"/>
    <property type="match status" value="3"/>
</dbReference>
<dbReference type="GO" id="GO:0031932">
    <property type="term" value="C:TORC2 complex"/>
    <property type="evidence" value="ECO:0000318"/>
    <property type="project" value="GO_Central"/>
</dbReference>
<dbReference type="KEGG" id="tva:4749619"/>
<keyword evidence="2 4" id="KW-0853">WD repeat</keyword>
<dbReference type="eggNOG" id="KOG0315">
    <property type="taxonomic scope" value="Eukaryota"/>
</dbReference>
<dbReference type="PRINTS" id="PR00320">
    <property type="entry name" value="GPROTEINBRPT"/>
</dbReference>
<dbReference type="PANTHER" id="PTHR19842:SF0">
    <property type="entry name" value="TARGET OF RAPAMYCIN COMPLEX SUBUNIT LST8"/>
    <property type="match status" value="1"/>
</dbReference>
<dbReference type="InterPro" id="IPR019775">
    <property type="entry name" value="WD40_repeat_CS"/>
</dbReference>
<evidence type="ECO:0000256" key="2">
    <source>
        <dbReference type="ARBA" id="ARBA00022574"/>
    </source>
</evidence>
<dbReference type="OrthoDB" id="400at2759"/>
<reference evidence="5" key="1">
    <citation type="submission" date="2006-10" db="EMBL/GenBank/DDBJ databases">
        <authorList>
            <person name="Amadeo P."/>
            <person name="Zhao Q."/>
            <person name="Wortman J."/>
            <person name="Fraser-Liggett C."/>
            <person name="Carlton J."/>
        </authorList>
    </citation>
    <scope>NUCLEOTIDE SEQUENCE</scope>
    <source>
        <strain evidence="5">G3</strain>
    </source>
</reference>
<dbReference type="GO" id="GO:0031929">
    <property type="term" value="P:TOR signaling"/>
    <property type="evidence" value="ECO:0000318"/>
    <property type="project" value="GO_Central"/>
</dbReference>
<feature type="repeat" description="WD" evidence="4">
    <location>
        <begin position="257"/>
        <end position="291"/>
    </location>
</feature>
<dbReference type="AlphaFoldDB" id="A2FT40"/>
<evidence type="ECO:0000256" key="3">
    <source>
        <dbReference type="ARBA" id="ARBA00022737"/>
    </source>
</evidence>
<accession>A2FT40</accession>
<dbReference type="STRING" id="5722.A2FT40"/>
<dbReference type="InterPro" id="IPR020472">
    <property type="entry name" value="WD40_PAC1"/>
</dbReference>
<evidence type="ECO:0000256" key="1">
    <source>
        <dbReference type="ARBA" id="ARBA00009890"/>
    </source>
</evidence>
<dbReference type="SMR" id="A2FT40"/>
<dbReference type="PROSITE" id="PS50082">
    <property type="entry name" value="WD_REPEATS_2"/>
    <property type="match status" value="3"/>
</dbReference>
<dbReference type="GO" id="GO:0031931">
    <property type="term" value="C:TORC1 complex"/>
    <property type="evidence" value="ECO:0000318"/>
    <property type="project" value="GO_Central"/>
</dbReference>
<dbReference type="EMBL" id="DS114002">
    <property type="protein sequence ID" value="EAX91916.1"/>
    <property type="molecule type" value="Genomic_DNA"/>
</dbReference>
<dbReference type="RefSeq" id="XP_001304846.1">
    <property type="nucleotide sequence ID" value="XM_001304845.1"/>
</dbReference>
<reference evidence="5" key="2">
    <citation type="journal article" date="2007" name="Science">
        <title>Draft genome sequence of the sexually transmitted pathogen Trichomonas vaginalis.</title>
        <authorList>
            <person name="Carlton J.M."/>
            <person name="Hirt R.P."/>
            <person name="Silva J.C."/>
            <person name="Delcher A.L."/>
            <person name="Schatz M."/>
            <person name="Zhao Q."/>
            <person name="Wortman J.R."/>
            <person name="Bidwell S.L."/>
            <person name="Alsmark U.C.M."/>
            <person name="Besteiro S."/>
            <person name="Sicheritz-Ponten T."/>
            <person name="Noel C.J."/>
            <person name="Dacks J.B."/>
            <person name="Foster P.G."/>
            <person name="Simillion C."/>
            <person name="Van de Peer Y."/>
            <person name="Miranda-Saavedra D."/>
            <person name="Barton G.J."/>
            <person name="Westrop G.D."/>
            <person name="Mueller S."/>
            <person name="Dessi D."/>
            <person name="Fiori P.L."/>
            <person name="Ren Q."/>
            <person name="Paulsen I."/>
            <person name="Zhang H."/>
            <person name="Bastida-Corcuera F.D."/>
            <person name="Simoes-Barbosa A."/>
            <person name="Brown M.T."/>
            <person name="Hayes R.D."/>
            <person name="Mukherjee M."/>
            <person name="Okumura C.Y."/>
            <person name="Schneider R."/>
            <person name="Smith A.J."/>
            <person name="Vanacova S."/>
            <person name="Villalvazo M."/>
            <person name="Haas B.J."/>
            <person name="Pertea M."/>
            <person name="Feldblyum T.V."/>
            <person name="Utterback T.R."/>
            <person name="Shu C.L."/>
            <person name="Osoegawa K."/>
            <person name="de Jong P.J."/>
            <person name="Hrdy I."/>
            <person name="Horvathova L."/>
            <person name="Zubacova Z."/>
            <person name="Dolezal P."/>
            <person name="Malik S.B."/>
            <person name="Logsdon J.M. Jr."/>
            <person name="Henze K."/>
            <person name="Gupta A."/>
            <person name="Wang C.C."/>
            <person name="Dunne R.L."/>
            <person name="Upcroft J.A."/>
            <person name="Upcroft P."/>
            <person name="White O."/>
            <person name="Salzberg S.L."/>
            <person name="Tang P."/>
            <person name="Chiu C.-H."/>
            <person name="Lee Y.-S."/>
            <person name="Embley T.M."/>
            <person name="Coombs G.H."/>
            <person name="Mottram J.C."/>
            <person name="Tachezy J."/>
            <person name="Fraser-Liggett C.M."/>
            <person name="Johnson P.J."/>
        </authorList>
    </citation>
    <scope>NUCLEOTIDE SEQUENCE [LARGE SCALE GENOMIC DNA]</scope>
    <source>
        <strain evidence="5">G3</strain>
    </source>
</reference>
<gene>
    <name evidence="5" type="ORF">TVAG_442890</name>
</gene>
<evidence type="ECO:0000313" key="5">
    <source>
        <dbReference type="EMBL" id="EAX91916.1"/>
    </source>
</evidence>
<keyword evidence="6" id="KW-1185">Reference proteome</keyword>
<dbReference type="InterPro" id="IPR036322">
    <property type="entry name" value="WD40_repeat_dom_sf"/>
</dbReference>
<dbReference type="Gene3D" id="2.130.10.10">
    <property type="entry name" value="YVTN repeat-like/Quinoprotein amine dehydrogenase"/>
    <property type="match status" value="1"/>
</dbReference>
<dbReference type="PANTHER" id="PTHR19842">
    <property type="entry name" value="G BETA-LIKE PROTEIN GBL"/>
    <property type="match status" value="1"/>
</dbReference>
<dbReference type="SMART" id="SM00320">
    <property type="entry name" value="WD40"/>
    <property type="match status" value="5"/>
</dbReference>
<dbReference type="PROSITE" id="PS00678">
    <property type="entry name" value="WD_REPEATS_1"/>
    <property type="match status" value="2"/>
</dbReference>
<evidence type="ECO:0000256" key="4">
    <source>
        <dbReference type="PROSITE-ProRule" id="PRU00221"/>
    </source>
</evidence>
<dbReference type="Proteomes" id="UP000001542">
    <property type="component" value="Unassembled WGS sequence"/>
</dbReference>
<dbReference type="Pfam" id="PF00400">
    <property type="entry name" value="WD40"/>
    <property type="match status" value="3"/>
</dbReference>
<dbReference type="FunCoup" id="A2FT40">
    <property type="interactions" value="333"/>
</dbReference>
<dbReference type="SUPFAM" id="SSF50978">
    <property type="entry name" value="WD40 repeat-like"/>
    <property type="match status" value="1"/>
</dbReference>
<dbReference type="InterPro" id="IPR015943">
    <property type="entry name" value="WD40/YVTN_repeat-like_dom_sf"/>
</dbReference>
<dbReference type="InParanoid" id="A2FT40"/>
<dbReference type="VEuPathDB" id="TrichDB:TVAGG3_0806460"/>
<dbReference type="VEuPathDB" id="TrichDB:TVAG_442890"/>
<dbReference type="OMA" id="SCYRAIN"/>
<feature type="repeat" description="WD" evidence="4">
    <location>
        <begin position="206"/>
        <end position="247"/>
    </location>
</feature>
<feature type="repeat" description="WD" evidence="4">
    <location>
        <begin position="77"/>
        <end position="116"/>
    </location>
</feature>
<name>A2FT40_TRIV3</name>
<dbReference type="InterPro" id="IPR037588">
    <property type="entry name" value="MLST8"/>
</dbReference>
<dbReference type="InterPro" id="IPR001680">
    <property type="entry name" value="WD40_rpt"/>
</dbReference>
<proteinExistence type="inferred from homology"/>
<comment type="similarity">
    <text evidence="1">Belongs to the WD repeat LST8 family.</text>
</comment>
<evidence type="ECO:0000313" key="6">
    <source>
        <dbReference type="Proteomes" id="UP000001542"/>
    </source>
</evidence>